<keyword evidence="8" id="KW-1185">Reference proteome</keyword>
<dbReference type="Proteomes" id="UP000008144">
    <property type="component" value="Chromosome 14"/>
</dbReference>
<keyword evidence="5" id="KW-1133">Transmembrane helix</keyword>
<evidence type="ECO:0000313" key="8">
    <source>
        <dbReference type="Proteomes" id="UP000008144"/>
    </source>
</evidence>
<dbReference type="AlphaFoldDB" id="H2XV91"/>
<dbReference type="GO" id="GO:0005739">
    <property type="term" value="C:mitochondrion"/>
    <property type="evidence" value="ECO:0000318"/>
    <property type="project" value="GO_Central"/>
</dbReference>
<dbReference type="GO" id="GO:0016746">
    <property type="term" value="F:acyltransferase activity"/>
    <property type="evidence" value="ECO:0000318"/>
    <property type="project" value="GO_Central"/>
</dbReference>
<evidence type="ECO:0000256" key="2">
    <source>
        <dbReference type="ARBA" id="ARBA00022679"/>
    </source>
</evidence>
<dbReference type="SMART" id="SM00563">
    <property type="entry name" value="PlsC"/>
    <property type="match status" value="1"/>
</dbReference>
<dbReference type="InParanoid" id="H2XV91"/>
<reference evidence="7" key="3">
    <citation type="submission" date="2025-08" db="UniProtKB">
        <authorList>
            <consortium name="Ensembl"/>
        </authorList>
    </citation>
    <scope>IDENTIFICATION</scope>
</reference>
<dbReference type="GO" id="GO:0012505">
    <property type="term" value="C:endomembrane system"/>
    <property type="evidence" value="ECO:0000318"/>
    <property type="project" value="GO_Central"/>
</dbReference>
<dbReference type="GO" id="GO:0036149">
    <property type="term" value="P:phosphatidylinositol acyl-chain remodeling"/>
    <property type="evidence" value="ECO:0000318"/>
    <property type="project" value="GO_Central"/>
</dbReference>
<dbReference type="FunCoup" id="H2XV91">
    <property type="interactions" value="16"/>
</dbReference>
<reference evidence="8" key="1">
    <citation type="journal article" date="2002" name="Science">
        <title>The draft genome of Ciona intestinalis: insights into chordate and vertebrate origins.</title>
        <authorList>
            <person name="Dehal P."/>
            <person name="Satou Y."/>
            <person name="Campbell R.K."/>
            <person name="Chapman J."/>
            <person name="Degnan B."/>
            <person name="De Tomaso A."/>
            <person name="Davidson B."/>
            <person name="Di Gregorio A."/>
            <person name="Gelpke M."/>
            <person name="Goodstein D.M."/>
            <person name="Harafuji N."/>
            <person name="Hastings K.E."/>
            <person name="Ho I."/>
            <person name="Hotta K."/>
            <person name="Huang W."/>
            <person name="Kawashima T."/>
            <person name="Lemaire P."/>
            <person name="Martinez D."/>
            <person name="Meinertzhagen I.A."/>
            <person name="Necula S."/>
            <person name="Nonaka M."/>
            <person name="Putnam N."/>
            <person name="Rash S."/>
            <person name="Saiga H."/>
            <person name="Satake M."/>
            <person name="Terry A."/>
            <person name="Yamada L."/>
            <person name="Wang H.G."/>
            <person name="Awazu S."/>
            <person name="Azumi K."/>
            <person name="Boore J."/>
            <person name="Branno M."/>
            <person name="Chin-Bow S."/>
            <person name="DeSantis R."/>
            <person name="Doyle S."/>
            <person name="Francino P."/>
            <person name="Keys D.N."/>
            <person name="Haga S."/>
            <person name="Hayashi H."/>
            <person name="Hino K."/>
            <person name="Imai K.S."/>
            <person name="Inaba K."/>
            <person name="Kano S."/>
            <person name="Kobayashi K."/>
            <person name="Kobayashi M."/>
            <person name="Lee B.I."/>
            <person name="Makabe K.W."/>
            <person name="Manohar C."/>
            <person name="Matassi G."/>
            <person name="Medina M."/>
            <person name="Mochizuki Y."/>
            <person name="Mount S."/>
            <person name="Morishita T."/>
            <person name="Miura S."/>
            <person name="Nakayama A."/>
            <person name="Nishizaka S."/>
            <person name="Nomoto H."/>
            <person name="Ohta F."/>
            <person name="Oishi K."/>
            <person name="Rigoutsos I."/>
            <person name="Sano M."/>
            <person name="Sasaki A."/>
            <person name="Sasakura Y."/>
            <person name="Shoguchi E."/>
            <person name="Shin-i T."/>
            <person name="Spagnuolo A."/>
            <person name="Stainier D."/>
            <person name="Suzuki M.M."/>
            <person name="Tassy O."/>
            <person name="Takatori N."/>
            <person name="Tokuoka M."/>
            <person name="Yagi K."/>
            <person name="Yoshizaki F."/>
            <person name="Wada S."/>
            <person name="Zhang C."/>
            <person name="Hyatt P.D."/>
            <person name="Larimer F."/>
            <person name="Detter C."/>
            <person name="Doggett N."/>
            <person name="Glavina T."/>
            <person name="Hawkins T."/>
            <person name="Richardson P."/>
            <person name="Lucas S."/>
            <person name="Kohara Y."/>
            <person name="Levine M."/>
            <person name="Satoh N."/>
            <person name="Rokhsar D.S."/>
        </authorList>
    </citation>
    <scope>NUCLEOTIDE SEQUENCE [LARGE SCALE GENOMIC DNA]</scope>
</reference>
<comment type="similarity">
    <text evidence="1">Belongs to the 1-acyl-sn-glycerol-3-phosphate acyltransferase family.</text>
</comment>
<evidence type="ECO:0000256" key="1">
    <source>
        <dbReference type="ARBA" id="ARBA00008655"/>
    </source>
</evidence>
<sequence length="381" mass="43707">LLAKKVNRHNVISVLPAVVIFCSVPVYVVLLVSWMVISIPLPETWFHIMEDGLWGWYQSVVVFFFEHCTGVELYIEGNIPKIKENCIVISNHQCLVDWIVADFVAIRQGMVGHMRYVFKNSLKYYPLYGFGFGVHGGVFVRRDGKYNDDNMKKTLNKLIRRKTNLYFLVYPEGTRFSPARKDLLEKSQSFATKAGLQPLSQVLTPRVKAFECTLNTLRHHVHAVYDITVIYEGMQKHTKGDKRLVAPTTWQFITGKCRRVYIRFERFPIDDVVNSITSLKSDNPDTSGCMLWLHERFSSKDKLLKDFYENDETSSQAMQKKASPLSNGSRCVLPLSQTLPSALSIMILTSMMLYFPLTRSLMICISTFGTALCGFYAHVFF</sequence>
<dbReference type="GeneTree" id="ENSGT00950000182836"/>
<dbReference type="GO" id="GO:0005783">
    <property type="term" value="C:endoplasmic reticulum"/>
    <property type="evidence" value="ECO:0000318"/>
    <property type="project" value="GO_Central"/>
</dbReference>
<evidence type="ECO:0000259" key="6">
    <source>
        <dbReference type="SMART" id="SM00563"/>
    </source>
</evidence>
<dbReference type="OMA" id="FIKHQQF"/>
<dbReference type="InterPro" id="IPR002123">
    <property type="entry name" value="Plipid/glycerol_acylTrfase"/>
</dbReference>
<keyword evidence="5" id="KW-0812">Transmembrane</keyword>
<feature type="transmembrane region" description="Helical" evidence="5">
    <location>
        <begin position="12"/>
        <end position="36"/>
    </location>
</feature>
<feature type="domain" description="Phospholipid/glycerol acyltransferase" evidence="6">
    <location>
        <begin position="86"/>
        <end position="211"/>
    </location>
</feature>
<dbReference type="EMBL" id="EAAA01001265">
    <property type="status" value="NOT_ANNOTATED_CDS"/>
    <property type="molecule type" value="Genomic_DNA"/>
</dbReference>
<dbReference type="STRING" id="7719.ENSCINP00000033575"/>
<keyword evidence="4" id="KW-0012">Acyltransferase</keyword>
<keyword evidence="2" id="KW-0808">Transferase</keyword>
<keyword evidence="3" id="KW-1208">Phospholipid metabolism</keyword>
<protein>
    <recommendedName>
        <fullName evidence="6">Phospholipid/glycerol acyltransferase domain-containing protein</fullName>
    </recommendedName>
</protein>
<name>H2XV91_CIOIN</name>
<dbReference type="PANTHER" id="PTHR10983">
    <property type="entry name" value="1-ACYLGLYCEROL-3-PHOSPHATE ACYLTRANSFERASE-RELATED"/>
    <property type="match status" value="1"/>
</dbReference>
<evidence type="ECO:0000256" key="4">
    <source>
        <dbReference type="ARBA" id="ARBA00023315"/>
    </source>
</evidence>
<dbReference type="EMBL" id="EAAA01001266">
    <property type="status" value="NOT_ANNOTATED_CDS"/>
    <property type="molecule type" value="Genomic_DNA"/>
</dbReference>
<dbReference type="Ensembl" id="ENSCINT00000032699.1">
    <property type="protein sequence ID" value="ENSCINP00000033575.1"/>
    <property type="gene ID" value="ENSCING00000024428.1"/>
</dbReference>
<reference evidence="7" key="2">
    <citation type="journal article" date="2008" name="Genome Biol.">
        <title>Improved genome assembly and evidence-based global gene model set for the chordate Ciona intestinalis: new insight into intron and operon populations.</title>
        <authorList>
            <person name="Satou Y."/>
            <person name="Mineta K."/>
            <person name="Ogasawara M."/>
            <person name="Sasakura Y."/>
            <person name="Shoguchi E."/>
            <person name="Ueno K."/>
            <person name="Yamada L."/>
            <person name="Matsumoto J."/>
            <person name="Wasserscheid J."/>
            <person name="Dewar K."/>
            <person name="Wiley G.B."/>
            <person name="Macmil S.L."/>
            <person name="Roe B.A."/>
            <person name="Zeller R.W."/>
            <person name="Hastings K.E."/>
            <person name="Lemaire P."/>
            <person name="Lindquist E."/>
            <person name="Endo T."/>
            <person name="Hotta K."/>
            <person name="Inaba K."/>
        </authorList>
    </citation>
    <scope>NUCLEOTIDE SEQUENCE [LARGE SCALE GENOMIC DNA]</scope>
    <source>
        <strain evidence="7">wild type</strain>
    </source>
</reference>
<reference evidence="7" key="4">
    <citation type="submission" date="2025-09" db="UniProtKB">
        <authorList>
            <consortium name="Ensembl"/>
        </authorList>
    </citation>
    <scope>IDENTIFICATION</scope>
</reference>
<dbReference type="SUPFAM" id="SSF69593">
    <property type="entry name" value="Glycerol-3-phosphate (1)-acyltransferase"/>
    <property type="match status" value="1"/>
</dbReference>
<dbReference type="PANTHER" id="PTHR10983:SF73">
    <property type="entry name" value="1-ACYL-SN-GLYCEROL-3-PHOSPHATE ACYLTRANSFERASE EPSILON"/>
    <property type="match status" value="1"/>
</dbReference>
<dbReference type="Pfam" id="PF16076">
    <property type="entry name" value="Acyltransf_C"/>
    <property type="match status" value="1"/>
</dbReference>
<organism evidence="7 8">
    <name type="scientific">Ciona intestinalis</name>
    <name type="common">Transparent sea squirt</name>
    <name type="synonym">Ascidia intestinalis</name>
    <dbReference type="NCBI Taxonomy" id="7719"/>
    <lineage>
        <taxon>Eukaryota</taxon>
        <taxon>Metazoa</taxon>
        <taxon>Chordata</taxon>
        <taxon>Tunicata</taxon>
        <taxon>Ascidiacea</taxon>
        <taxon>Phlebobranchia</taxon>
        <taxon>Cionidae</taxon>
        <taxon>Ciona</taxon>
    </lineage>
</organism>
<dbReference type="Pfam" id="PF01553">
    <property type="entry name" value="Acyltransferase"/>
    <property type="match status" value="1"/>
</dbReference>
<evidence type="ECO:0000313" key="7">
    <source>
        <dbReference type="Ensembl" id="ENSCINP00000033575.1"/>
    </source>
</evidence>
<keyword evidence="5" id="KW-0472">Membrane</keyword>
<accession>H2XV91</accession>
<feature type="transmembrane region" description="Helical" evidence="5">
    <location>
        <begin position="360"/>
        <end position="380"/>
    </location>
</feature>
<proteinExistence type="inferred from homology"/>
<keyword evidence="3" id="KW-0443">Lipid metabolism</keyword>
<dbReference type="InterPro" id="IPR032098">
    <property type="entry name" value="Acyltransf_C"/>
</dbReference>
<dbReference type="CDD" id="cd07990">
    <property type="entry name" value="LPLAT_LCLAT1-like"/>
    <property type="match status" value="1"/>
</dbReference>
<evidence type="ECO:0000256" key="5">
    <source>
        <dbReference type="SAM" id="Phobius"/>
    </source>
</evidence>
<evidence type="ECO:0000256" key="3">
    <source>
        <dbReference type="ARBA" id="ARBA00023264"/>
    </source>
</evidence>